<organism evidence="2 3">
    <name type="scientific">Lepeophtheirus salmonis</name>
    <name type="common">Salmon louse</name>
    <name type="synonym">Caligus salmonis</name>
    <dbReference type="NCBI Taxonomy" id="72036"/>
    <lineage>
        <taxon>Eukaryota</taxon>
        <taxon>Metazoa</taxon>
        <taxon>Ecdysozoa</taxon>
        <taxon>Arthropoda</taxon>
        <taxon>Crustacea</taxon>
        <taxon>Multicrustacea</taxon>
        <taxon>Hexanauplia</taxon>
        <taxon>Copepoda</taxon>
        <taxon>Siphonostomatoida</taxon>
        <taxon>Caligidae</taxon>
        <taxon>Lepeophtheirus</taxon>
    </lineage>
</organism>
<dbReference type="SMART" id="SM00256">
    <property type="entry name" value="FBOX"/>
    <property type="match status" value="1"/>
</dbReference>
<dbReference type="InterPro" id="IPR057207">
    <property type="entry name" value="FBXL15_LRR"/>
</dbReference>
<accession>A0A7R8CJE1</accession>
<evidence type="ECO:0000313" key="2">
    <source>
        <dbReference type="EMBL" id="CAF2837996.1"/>
    </source>
</evidence>
<dbReference type="AlphaFoldDB" id="A0A7R8CJE1"/>
<dbReference type="InterPro" id="IPR001810">
    <property type="entry name" value="F-box_dom"/>
</dbReference>
<protein>
    <submittedName>
        <fullName evidence="2">FBXL14</fullName>
    </submittedName>
</protein>
<dbReference type="GO" id="GO:0019005">
    <property type="term" value="C:SCF ubiquitin ligase complex"/>
    <property type="evidence" value="ECO:0007669"/>
    <property type="project" value="TreeGrafter"/>
</dbReference>
<keyword evidence="3" id="KW-1185">Reference proteome</keyword>
<dbReference type="SMART" id="SM00367">
    <property type="entry name" value="LRR_CC"/>
    <property type="match status" value="11"/>
</dbReference>
<sequence length="568" mass="62710">MYSTRDRERKEGDRIQEKTRYIILQGGVNRFVAGAALQVPSPLLKVFILADLRGNSGLQGGACLPGWSPLDLAAMAGWYHAQQQQHFYGAPSNYPPCCPPSSKRRKLEKTEELLYTTRLRRGPVTFRPYSDSLGNTSQALESRPERSRTRKSHLNLDCSPSILENGECSSSYRAERAPEELGTHVGHLFPEVLTLIFEYLDIQSKGRVARVCSRWRDAVYRKSVWRKVEARLHLNRPNTTLFPSLVKRGITRVQVLSLRKSLRELVNGIPNLESLNLSGCYNLSDSALDGAFNKDLPNIKRLNLSLCKEVNDNSLGRIATHCKNLEELDLGGCTKITNTGLLLVSWGLKNIKRLNLRSCRSISDHGLGHLSGLDSQPSESLLELGLQDCQKITDESLRHLSEGIPNLRKINLSFCVSVTDTGMKSLAKLGSLQSLNLRSCDNVSDIGIGFLAEGGNRPLTELDVSFCNNVSDASLKHVASGMSKLQSLSMTTCPVQNDGISRISKSLPGLRTLNVGQCISLTDVALESLSTHCHSLEKLDLYGCSKITSKGLESLKKCPKLANINLNL</sequence>
<dbReference type="InterPro" id="IPR036047">
    <property type="entry name" value="F-box-like_dom_sf"/>
</dbReference>
<dbReference type="GO" id="GO:0031146">
    <property type="term" value="P:SCF-dependent proteasomal ubiquitin-dependent protein catabolic process"/>
    <property type="evidence" value="ECO:0007669"/>
    <property type="project" value="TreeGrafter"/>
</dbReference>
<dbReference type="InterPro" id="IPR032675">
    <property type="entry name" value="LRR_dom_sf"/>
</dbReference>
<dbReference type="OrthoDB" id="2585512at2759"/>
<dbReference type="Proteomes" id="UP000675881">
    <property type="component" value="Chromosome 14"/>
</dbReference>
<dbReference type="FunFam" id="3.80.10.10:FF:000546">
    <property type="entry name" value="Partner of Paired"/>
    <property type="match status" value="1"/>
</dbReference>
<dbReference type="InterPro" id="IPR001611">
    <property type="entry name" value="Leu-rich_rpt"/>
</dbReference>
<dbReference type="SUPFAM" id="SSF52047">
    <property type="entry name" value="RNI-like"/>
    <property type="match status" value="1"/>
</dbReference>
<dbReference type="PROSITE" id="PS50181">
    <property type="entry name" value="FBOX"/>
    <property type="match status" value="1"/>
</dbReference>
<dbReference type="InterPro" id="IPR006553">
    <property type="entry name" value="Leu-rich_rpt_Cys-con_subtyp"/>
</dbReference>
<dbReference type="Gene3D" id="3.80.10.10">
    <property type="entry name" value="Ribonuclease Inhibitor"/>
    <property type="match status" value="2"/>
</dbReference>
<evidence type="ECO:0000256" key="1">
    <source>
        <dbReference type="ARBA" id="ARBA00022786"/>
    </source>
</evidence>
<reference evidence="2" key="1">
    <citation type="submission" date="2021-02" db="EMBL/GenBank/DDBJ databases">
        <authorList>
            <person name="Bekaert M."/>
        </authorList>
    </citation>
    <scope>NUCLEOTIDE SEQUENCE</scope>
    <source>
        <strain evidence="2">IoA-00</strain>
    </source>
</reference>
<gene>
    <name evidence="2" type="ORF">LSAA_5295</name>
</gene>
<name>A0A7R8CJE1_LEPSM</name>
<dbReference type="FunFam" id="3.80.10.10:FF:000569">
    <property type="entry name" value="Partner of Paired"/>
    <property type="match status" value="1"/>
</dbReference>
<keyword evidence="1" id="KW-0833">Ubl conjugation pathway</keyword>
<dbReference type="PANTHER" id="PTHR13318">
    <property type="entry name" value="PARTNER OF PAIRED, ISOFORM B-RELATED"/>
    <property type="match status" value="1"/>
</dbReference>
<proteinExistence type="predicted"/>
<dbReference type="Pfam" id="PF12937">
    <property type="entry name" value="F-box-like"/>
    <property type="match status" value="1"/>
</dbReference>
<dbReference type="Pfam" id="PF25372">
    <property type="entry name" value="DUF7885"/>
    <property type="match status" value="2"/>
</dbReference>
<dbReference type="EMBL" id="HG994593">
    <property type="protein sequence ID" value="CAF2837996.1"/>
    <property type="molecule type" value="Genomic_DNA"/>
</dbReference>
<dbReference type="SUPFAM" id="SSF81383">
    <property type="entry name" value="F-box domain"/>
    <property type="match status" value="1"/>
</dbReference>
<evidence type="ECO:0000313" key="3">
    <source>
        <dbReference type="Proteomes" id="UP000675881"/>
    </source>
</evidence>
<dbReference type="Pfam" id="PF13516">
    <property type="entry name" value="LRR_6"/>
    <property type="match status" value="1"/>
</dbReference>